<evidence type="ECO:0000256" key="1">
    <source>
        <dbReference type="ARBA" id="ARBA00008239"/>
    </source>
</evidence>
<dbReference type="InParanoid" id="A0A165FAS9"/>
<evidence type="ECO:0000256" key="4">
    <source>
        <dbReference type="ARBA" id="ARBA00023186"/>
    </source>
</evidence>
<sequence length="141" mass="15970">MSKADIVNNLGTIAKSGTKAFMQASRLAPQAEGPLYPPHGRPMIKAATREQPRHDRKVWDQGVHGGHVITKQNDDERYIWEFATGGTFTITHDTVNRPLGRSTEILLYLKEDQLEYLKEQRIKDIVKQHSASILQPNHGME</sequence>
<organism evidence="5 6">
    <name type="scientific">Calocera cornea HHB12733</name>
    <dbReference type="NCBI Taxonomy" id="1353952"/>
    <lineage>
        <taxon>Eukaryota</taxon>
        <taxon>Fungi</taxon>
        <taxon>Dikarya</taxon>
        <taxon>Basidiomycota</taxon>
        <taxon>Agaricomycotina</taxon>
        <taxon>Dacrymycetes</taxon>
        <taxon>Dacrymycetales</taxon>
        <taxon>Dacrymycetaceae</taxon>
        <taxon>Calocera</taxon>
    </lineage>
</organism>
<name>A0A165FAS9_9BASI</name>
<dbReference type="PRINTS" id="PR00775">
    <property type="entry name" value="HEATSHOCK90"/>
</dbReference>
<evidence type="ECO:0000256" key="2">
    <source>
        <dbReference type="ARBA" id="ARBA00022741"/>
    </source>
</evidence>
<dbReference type="GO" id="GO:0051082">
    <property type="term" value="F:unfolded protein binding"/>
    <property type="evidence" value="ECO:0007669"/>
    <property type="project" value="InterPro"/>
</dbReference>
<evidence type="ECO:0000256" key="3">
    <source>
        <dbReference type="ARBA" id="ARBA00022840"/>
    </source>
</evidence>
<keyword evidence="4" id="KW-0143">Chaperone</keyword>
<dbReference type="SUPFAM" id="SSF55874">
    <property type="entry name" value="ATPase domain of HSP90 chaperone/DNA topoisomerase II/histidine kinase"/>
    <property type="match status" value="1"/>
</dbReference>
<dbReference type="GO" id="GO:0016887">
    <property type="term" value="F:ATP hydrolysis activity"/>
    <property type="evidence" value="ECO:0007669"/>
    <property type="project" value="InterPro"/>
</dbReference>
<keyword evidence="2" id="KW-0547">Nucleotide-binding</keyword>
<evidence type="ECO:0000313" key="5">
    <source>
        <dbReference type="EMBL" id="KZT56482.1"/>
    </source>
</evidence>
<dbReference type="AlphaFoldDB" id="A0A165FAS9"/>
<dbReference type="GO" id="GO:0140662">
    <property type="term" value="F:ATP-dependent protein folding chaperone"/>
    <property type="evidence" value="ECO:0007669"/>
    <property type="project" value="InterPro"/>
</dbReference>
<evidence type="ECO:0000313" key="6">
    <source>
        <dbReference type="Proteomes" id="UP000076842"/>
    </source>
</evidence>
<dbReference type="OrthoDB" id="28737at2759"/>
<comment type="similarity">
    <text evidence="1">Belongs to the heat shock protein 90 family.</text>
</comment>
<dbReference type="InterPro" id="IPR001404">
    <property type="entry name" value="Hsp90_fam"/>
</dbReference>
<dbReference type="InterPro" id="IPR020575">
    <property type="entry name" value="Hsp90_N"/>
</dbReference>
<dbReference type="EMBL" id="KV423977">
    <property type="protein sequence ID" value="KZT56482.1"/>
    <property type="molecule type" value="Genomic_DNA"/>
</dbReference>
<dbReference type="Proteomes" id="UP000076842">
    <property type="component" value="Unassembled WGS sequence"/>
</dbReference>
<proteinExistence type="inferred from homology"/>
<dbReference type="InterPro" id="IPR036890">
    <property type="entry name" value="HATPase_C_sf"/>
</dbReference>
<dbReference type="GO" id="GO:0005524">
    <property type="term" value="F:ATP binding"/>
    <property type="evidence" value="ECO:0007669"/>
    <property type="project" value="UniProtKB-KW"/>
</dbReference>
<dbReference type="STRING" id="1353952.A0A165FAS9"/>
<dbReference type="Gene3D" id="3.30.565.10">
    <property type="entry name" value="Histidine kinase-like ATPase, C-terminal domain"/>
    <property type="match status" value="1"/>
</dbReference>
<protein>
    <submittedName>
        <fullName evidence="5">Uncharacterized protein</fullName>
    </submittedName>
</protein>
<keyword evidence="3" id="KW-0067">ATP-binding</keyword>
<accession>A0A165FAS9</accession>
<reference evidence="5 6" key="1">
    <citation type="journal article" date="2016" name="Mol. Biol. Evol.">
        <title>Comparative Genomics of Early-Diverging Mushroom-Forming Fungi Provides Insights into the Origins of Lignocellulose Decay Capabilities.</title>
        <authorList>
            <person name="Nagy L.G."/>
            <person name="Riley R."/>
            <person name="Tritt A."/>
            <person name="Adam C."/>
            <person name="Daum C."/>
            <person name="Floudas D."/>
            <person name="Sun H."/>
            <person name="Yadav J.S."/>
            <person name="Pangilinan J."/>
            <person name="Larsson K.H."/>
            <person name="Matsuura K."/>
            <person name="Barry K."/>
            <person name="Labutti K."/>
            <person name="Kuo R."/>
            <person name="Ohm R.A."/>
            <person name="Bhattacharya S.S."/>
            <person name="Shirouzu T."/>
            <person name="Yoshinaga Y."/>
            <person name="Martin F.M."/>
            <person name="Grigoriev I.V."/>
            <person name="Hibbett D.S."/>
        </authorList>
    </citation>
    <scope>NUCLEOTIDE SEQUENCE [LARGE SCALE GENOMIC DNA]</scope>
    <source>
        <strain evidence="5 6">HHB12733</strain>
    </source>
</reference>
<keyword evidence="6" id="KW-1185">Reference proteome</keyword>
<gene>
    <name evidence="5" type="ORF">CALCODRAFT_483950</name>
</gene>
<dbReference type="PANTHER" id="PTHR11528">
    <property type="entry name" value="HEAT SHOCK PROTEIN 90 FAMILY MEMBER"/>
    <property type="match status" value="1"/>
</dbReference>